<dbReference type="PANTHER" id="PTHR35330:SF1">
    <property type="entry name" value="SIROHEME BIOSYNTHESIS PROTEIN MET8"/>
    <property type="match status" value="1"/>
</dbReference>
<evidence type="ECO:0000313" key="9">
    <source>
        <dbReference type="Proteomes" id="UP000000663"/>
    </source>
</evidence>
<dbReference type="STRING" id="351160.RCIX909"/>
<dbReference type="Pfam" id="PF13241">
    <property type="entry name" value="NAD_binding_7"/>
    <property type="match status" value="1"/>
</dbReference>
<dbReference type="Gene3D" id="3.40.50.720">
    <property type="entry name" value="NAD(P)-binding Rossmann-like Domain"/>
    <property type="match status" value="1"/>
</dbReference>
<dbReference type="UniPathway" id="UPA00262">
    <property type="reaction ID" value="UER00222"/>
</dbReference>
<accession>Q0W5T7</accession>
<evidence type="ECO:0000256" key="6">
    <source>
        <dbReference type="ARBA" id="ARBA00047561"/>
    </source>
</evidence>
<dbReference type="InterPro" id="IPR006367">
    <property type="entry name" value="Sirohaem_synthase_N"/>
</dbReference>
<keyword evidence="9" id="KW-1185">Reference proteome</keyword>
<dbReference type="InterPro" id="IPR036291">
    <property type="entry name" value="NAD(P)-bd_dom_sf"/>
</dbReference>
<evidence type="ECO:0000256" key="2">
    <source>
        <dbReference type="ARBA" id="ARBA00012400"/>
    </source>
</evidence>
<dbReference type="OrthoDB" id="10510at2157"/>
<dbReference type="NCBIfam" id="TIGR01470">
    <property type="entry name" value="cysG_Nterm"/>
    <property type="match status" value="1"/>
</dbReference>
<dbReference type="Gene3D" id="3.30.160.110">
    <property type="entry name" value="Siroheme synthase, domain 2"/>
    <property type="match status" value="1"/>
</dbReference>
<evidence type="ECO:0000256" key="3">
    <source>
        <dbReference type="ARBA" id="ARBA00023002"/>
    </source>
</evidence>
<dbReference type="PANTHER" id="PTHR35330">
    <property type="entry name" value="SIROHEME BIOSYNTHESIS PROTEIN MET8"/>
    <property type="match status" value="1"/>
</dbReference>
<reference evidence="8 9" key="1">
    <citation type="journal article" date="2006" name="Science">
        <title>Genome of rice cluster I archaea -- the key methane producers in the rice rhizosphere.</title>
        <authorList>
            <person name="Erkel C."/>
            <person name="Kube M."/>
            <person name="Reinhardt R."/>
            <person name="Liesack W."/>
        </authorList>
    </citation>
    <scope>NUCLEOTIDE SEQUENCE [LARGE SCALE GENOMIC DNA]</scope>
    <source>
        <strain evidence="9">DSM 22066 / NBRC 105507 / MRE50</strain>
    </source>
</reference>
<organism evidence="8 9">
    <name type="scientific">Methanocella arvoryzae (strain DSM 22066 / NBRC 105507 / MRE50)</name>
    <dbReference type="NCBI Taxonomy" id="351160"/>
    <lineage>
        <taxon>Archaea</taxon>
        <taxon>Methanobacteriati</taxon>
        <taxon>Methanobacteriota</taxon>
        <taxon>Stenosarchaea group</taxon>
        <taxon>Methanomicrobia</taxon>
        <taxon>Methanocellales</taxon>
        <taxon>Methanocellaceae</taxon>
        <taxon>Methanocella</taxon>
    </lineage>
</organism>
<evidence type="ECO:0000256" key="1">
    <source>
        <dbReference type="ARBA" id="ARBA00005010"/>
    </source>
</evidence>
<comment type="catalytic activity">
    <reaction evidence="6">
        <text>precorrin-2 + NAD(+) = sirohydrochlorin + NADH + 2 H(+)</text>
        <dbReference type="Rhea" id="RHEA:15613"/>
        <dbReference type="ChEBI" id="CHEBI:15378"/>
        <dbReference type="ChEBI" id="CHEBI:57540"/>
        <dbReference type="ChEBI" id="CHEBI:57945"/>
        <dbReference type="ChEBI" id="CHEBI:58351"/>
        <dbReference type="ChEBI" id="CHEBI:58827"/>
        <dbReference type="EC" id="1.3.1.76"/>
    </reaction>
</comment>
<dbReference type="Proteomes" id="UP000000663">
    <property type="component" value="Chromosome"/>
</dbReference>
<evidence type="ECO:0000256" key="4">
    <source>
        <dbReference type="ARBA" id="ARBA00023027"/>
    </source>
</evidence>
<dbReference type="GeneID" id="5143047"/>
<dbReference type="InterPro" id="IPR028281">
    <property type="entry name" value="Sirohaem_synthase_central"/>
</dbReference>
<keyword evidence="4" id="KW-0520">NAD</keyword>
<dbReference type="KEGG" id="rci:RCIX909"/>
<dbReference type="GO" id="GO:0019354">
    <property type="term" value="P:siroheme biosynthetic process"/>
    <property type="evidence" value="ECO:0007669"/>
    <property type="project" value="UniProtKB-UniPathway"/>
</dbReference>
<keyword evidence="5" id="KW-0627">Porphyrin biosynthesis</keyword>
<dbReference type="SUPFAM" id="SSF75615">
    <property type="entry name" value="Siroheme synthase middle domains-like"/>
    <property type="match status" value="1"/>
</dbReference>
<gene>
    <name evidence="8" type="ORF">RCIX909</name>
</gene>
<dbReference type="RefSeq" id="WP_012036262.1">
    <property type="nucleotide sequence ID" value="NC_009464.1"/>
</dbReference>
<evidence type="ECO:0000256" key="5">
    <source>
        <dbReference type="ARBA" id="ARBA00023244"/>
    </source>
</evidence>
<dbReference type="Pfam" id="PF14824">
    <property type="entry name" value="Sirohm_synth_M"/>
    <property type="match status" value="1"/>
</dbReference>
<evidence type="ECO:0000313" key="8">
    <source>
        <dbReference type="EMBL" id="CAJ36256.1"/>
    </source>
</evidence>
<name>Q0W5T7_METAR</name>
<dbReference type="AlphaFoldDB" id="Q0W5T7"/>
<protein>
    <recommendedName>
        <fullName evidence="2">precorrin-2 dehydrogenase</fullName>
        <ecNumber evidence="2">1.3.1.76</ecNumber>
    </recommendedName>
</protein>
<dbReference type="GO" id="GO:0043115">
    <property type="term" value="F:precorrin-2 dehydrogenase activity"/>
    <property type="evidence" value="ECO:0007669"/>
    <property type="project" value="UniProtKB-EC"/>
</dbReference>
<evidence type="ECO:0000259" key="7">
    <source>
        <dbReference type="Pfam" id="PF14824"/>
    </source>
</evidence>
<dbReference type="EMBL" id="AM114193">
    <property type="protein sequence ID" value="CAJ36256.1"/>
    <property type="molecule type" value="Genomic_DNA"/>
</dbReference>
<sequence length="211" mass="22913">MSDYLPLYIDFKGRRIVIFGGGGVGERKARYFSGVADVTVVSPAFTPALEAMGGITRIQKAAAREEIGELISGAFLVIAATGDEEFNSAVVREAQSAGILVNSAHGESGVILPSRITKGDISVAIATGGKSPAMSKYLRQRLEAALGEEMADMVRLQADVREVLKKVVPEQKDRERLLWDILKTPAVWEAMKTSYDDALTLALMMIEERRP</sequence>
<keyword evidence="3" id="KW-0560">Oxidoreductase</keyword>
<comment type="pathway">
    <text evidence="1">Porphyrin-containing compound metabolism; siroheme biosynthesis; sirohydrochlorin from precorrin-2: step 1/1.</text>
</comment>
<dbReference type="GO" id="GO:0004325">
    <property type="term" value="F:ferrochelatase activity"/>
    <property type="evidence" value="ECO:0007669"/>
    <property type="project" value="InterPro"/>
</dbReference>
<proteinExistence type="predicted"/>
<feature type="domain" description="Siroheme synthase central" evidence="7">
    <location>
        <begin position="119"/>
        <end position="144"/>
    </location>
</feature>
<dbReference type="eggNOG" id="arCOG01044">
    <property type="taxonomic scope" value="Archaea"/>
</dbReference>
<dbReference type="InterPro" id="IPR028161">
    <property type="entry name" value="Met8-like"/>
</dbReference>
<dbReference type="SUPFAM" id="SSF51735">
    <property type="entry name" value="NAD(P)-binding Rossmann-fold domains"/>
    <property type="match status" value="1"/>
</dbReference>
<dbReference type="EC" id="1.3.1.76" evidence="2"/>